<feature type="compositionally biased region" description="Basic and acidic residues" evidence="1">
    <location>
        <begin position="90"/>
        <end position="108"/>
    </location>
</feature>
<dbReference type="EMBL" id="SJPV01000007">
    <property type="protein sequence ID" value="TWU34874.1"/>
    <property type="molecule type" value="Genomic_DNA"/>
</dbReference>
<feature type="region of interest" description="Disordered" evidence="1">
    <location>
        <begin position="76"/>
        <end position="108"/>
    </location>
</feature>
<evidence type="ECO:0000313" key="3">
    <source>
        <dbReference type="Proteomes" id="UP000319143"/>
    </source>
</evidence>
<organism evidence="2 3">
    <name type="scientific">Novipirellula artificiosorum</name>
    <dbReference type="NCBI Taxonomy" id="2528016"/>
    <lineage>
        <taxon>Bacteria</taxon>
        <taxon>Pseudomonadati</taxon>
        <taxon>Planctomycetota</taxon>
        <taxon>Planctomycetia</taxon>
        <taxon>Pirellulales</taxon>
        <taxon>Pirellulaceae</taxon>
        <taxon>Novipirellula</taxon>
    </lineage>
</organism>
<name>A0A5C6DFW9_9BACT</name>
<comment type="caution">
    <text evidence="2">The sequence shown here is derived from an EMBL/GenBank/DDBJ whole genome shotgun (WGS) entry which is preliminary data.</text>
</comment>
<evidence type="ECO:0008006" key="4">
    <source>
        <dbReference type="Google" id="ProtNLM"/>
    </source>
</evidence>
<proteinExistence type="predicted"/>
<dbReference type="AlphaFoldDB" id="A0A5C6DFW9"/>
<protein>
    <recommendedName>
        <fullName evidence="4">YHS domain protein</fullName>
    </recommendedName>
</protein>
<keyword evidence="3" id="KW-1185">Reference proteome</keyword>
<evidence type="ECO:0000313" key="2">
    <source>
        <dbReference type="EMBL" id="TWU34874.1"/>
    </source>
</evidence>
<reference evidence="2 3" key="1">
    <citation type="submission" date="2019-02" db="EMBL/GenBank/DDBJ databases">
        <title>Deep-cultivation of Planctomycetes and their phenomic and genomic characterization uncovers novel biology.</title>
        <authorList>
            <person name="Wiegand S."/>
            <person name="Jogler M."/>
            <person name="Boedeker C."/>
            <person name="Pinto D."/>
            <person name="Vollmers J."/>
            <person name="Rivas-Marin E."/>
            <person name="Kohn T."/>
            <person name="Peeters S.H."/>
            <person name="Heuer A."/>
            <person name="Rast P."/>
            <person name="Oberbeckmann S."/>
            <person name="Bunk B."/>
            <person name="Jeske O."/>
            <person name="Meyerdierks A."/>
            <person name="Storesund J.E."/>
            <person name="Kallscheuer N."/>
            <person name="Luecker S."/>
            <person name="Lage O.M."/>
            <person name="Pohl T."/>
            <person name="Merkel B.J."/>
            <person name="Hornburger P."/>
            <person name="Mueller R.-W."/>
            <person name="Bruemmer F."/>
            <person name="Labrenz M."/>
            <person name="Spormann A.M."/>
            <person name="Op Den Camp H."/>
            <person name="Overmann J."/>
            <person name="Amann R."/>
            <person name="Jetten M.S.M."/>
            <person name="Mascher T."/>
            <person name="Medema M.H."/>
            <person name="Devos D.P."/>
            <person name="Kaster A.-K."/>
            <person name="Ovreas L."/>
            <person name="Rohde M."/>
            <person name="Galperin M.Y."/>
            <person name="Jogler C."/>
        </authorList>
    </citation>
    <scope>NUCLEOTIDE SEQUENCE [LARGE SCALE GENOMIC DNA]</scope>
    <source>
        <strain evidence="2 3">Poly41</strain>
    </source>
</reference>
<sequence length="190" mass="20927">MPLARIFHFFAKTVKKPSRRPSKGVYAGIHFGAKQNCNGIKSVLLAHPQRKMKLLIPTTLALILMAGIYGCNSPESDSLPASPSAIENESGDHDSMNHDEHEHEGHDHAQHDAVAKTDMEKMTEALADLPPEDRESAMKQHFCPVSGEMLGVMGEPEKVEVKGQTVWICCDGCKDKLLADPDKYLAKINK</sequence>
<gene>
    <name evidence="2" type="ORF">Poly41_40170</name>
</gene>
<dbReference type="Proteomes" id="UP000319143">
    <property type="component" value="Unassembled WGS sequence"/>
</dbReference>
<accession>A0A5C6DFW9</accession>
<evidence type="ECO:0000256" key="1">
    <source>
        <dbReference type="SAM" id="MobiDB-lite"/>
    </source>
</evidence>
<feature type="compositionally biased region" description="Polar residues" evidence="1">
    <location>
        <begin position="76"/>
        <end position="87"/>
    </location>
</feature>